<evidence type="ECO:0000256" key="3">
    <source>
        <dbReference type="ARBA" id="ARBA00022692"/>
    </source>
</evidence>
<keyword evidence="9" id="KW-1185">Reference proteome</keyword>
<evidence type="ECO:0000256" key="5">
    <source>
        <dbReference type="ARBA" id="ARBA00023136"/>
    </source>
</evidence>
<dbReference type="PANTHER" id="PTHR33885:SF3">
    <property type="entry name" value="PHAGE SHOCK PROTEIN C"/>
    <property type="match status" value="1"/>
</dbReference>
<proteinExistence type="predicted"/>
<sequence>MASNRKGELFRDPKNGKIAGVCAGIADYFGWETWLVRIFAVSAVLLGAGWIILIYIAGWFILDRKPAQGVMKQDGSQSNASDAEQPKDDILDASIKVKTRIWQSGEPPKQAFYDIRRKYRKLEGQLRTMEEYVTSPQFTVSREINKL</sequence>
<protein>
    <submittedName>
        <fullName evidence="8">Phage-shock protein</fullName>
    </submittedName>
</protein>
<organism evidence="8 9">
    <name type="scientific">Thalassotalea eurytherma</name>
    <dbReference type="NCBI Taxonomy" id="1144278"/>
    <lineage>
        <taxon>Bacteria</taxon>
        <taxon>Pseudomonadati</taxon>
        <taxon>Pseudomonadota</taxon>
        <taxon>Gammaproteobacteria</taxon>
        <taxon>Alteromonadales</taxon>
        <taxon>Colwelliaceae</taxon>
        <taxon>Thalassotalea</taxon>
    </lineage>
</organism>
<keyword evidence="2" id="KW-1003">Cell membrane</keyword>
<evidence type="ECO:0000256" key="1">
    <source>
        <dbReference type="ARBA" id="ARBA00004162"/>
    </source>
</evidence>
<dbReference type="RefSeq" id="WP_284208611.1">
    <property type="nucleotide sequence ID" value="NZ_BSSU01000013.1"/>
</dbReference>
<dbReference type="EMBL" id="BSSU01000013">
    <property type="protein sequence ID" value="GLX83209.1"/>
    <property type="molecule type" value="Genomic_DNA"/>
</dbReference>
<evidence type="ECO:0000256" key="6">
    <source>
        <dbReference type="SAM" id="Phobius"/>
    </source>
</evidence>
<feature type="transmembrane region" description="Helical" evidence="6">
    <location>
        <begin position="38"/>
        <end position="62"/>
    </location>
</feature>
<dbReference type="NCBIfam" id="TIGR02978">
    <property type="entry name" value="phageshock_pspC"/>
    <property type="match status" value="1"/>
</dbReference>
<dbReference type="Proteomes" id="UP001157133">
    <property type="component" value="Unassembled WGS sequence"/>
</dbReference>
<accession>A0ABQ6H6W8</accession>
<feature type="domain" description="Phage shock protein PspC N-terminal" evidence="7">
    <location>
        <begin position="8"/>
        <end position="64"/>
    </location>
</feature>
<dbReference type="PANTHER" id="PTHR33885">
    <property type="entry name" value="PHAGE SHOCK PROTEIN C"/>
    <property type="match status" value="1"/>
</dbReference>
<dbReference type="InterPro" id="IPR014320">
    <property type="entry name" value="Phageshock_PspC"/>
</dbReference>
<evidence type="ECO:0000259" key="7">
    <source>
        <dbReference type="Pfam" id="PF04024"/>
    </source>
</evidence>
<evidence type="ECO:0000256" key="4">
    <source>
        <dbReference type="ARBA" id="ARBA00022989"/>
    </source>
</evidence>
<evidence type="ECO:0000313" key="9">
    <source>
        <dbReference type="Proteomes" id="UP001157133"/>
    </source>
</evidence>
<keyword evidence="5 6" id="KW-0472">Membrane</keyword>
<comment type="subcellular location">
    <subcellularLocation>
        <location evidence="1">Cell membrane</location>
        <topology evidence="1">Single-pass membrane protein</topology>
    </subcellularLocation>
</comment>
<reference evidence="8 9" key="1">
    <citation type="submission" date="2023-03" db="EMBL/GenBank/DDBJ databases">
        <title>Draft genome sequence of Thalassotalea eurytherma JCM 18482T.</title>
        <authorList>
            <person name="Sawabe T."/>
        </authorList>
    </citation>
    <scope>NUCLEOTIDE SEQUENCE [LARGE SCALE GENOMIC DNA]</scope>
    <source>
        <strain evidence="8 9">JCM 18482</strain>
    </source>
</reference>
<comment type="caution">
    <text evidence="8">The sequence shown here is derived from an EMBL/GenBank/DDBJ whole genome shotgun (WGS) entry which is preliminary data.</text>
</comment>
<dbReference type="Pfam" id="PF04024">
    <property type="entry name" value="PspC"/>
    <property type="match status" value="1"/>
</dbReference>
<name>A0ABQ6H6W8_9GAMM</name>
<evidence type="ECO:0000313" key="8">
    <source>
        <dbReference type="EMBL" id="GLX83209.1"/>
    </source>
</evidence>
<evidence type="ECO:0000256" key="2">
    <source>
        <dbReference type="ARBA" id="ARBA00022475"/>
    </source>
</evidence>
<keyword evidence="3 6" id="KW-0812">Transmembrane</keyword>
<keyword evidence="4 6" id="KW-1133">Transmembrane helix</keyword>
<dbReference type="InterPro" id="IPR007168">
    <property type="entry name" value="Phageshock_PspC_N"/>
</dbReference>
<gene>
    <name evidence="8" type="primary">pspC</name>
    <name evidence="8" type="ORF">theurythT_26610</name>
</gene>
<dbReference type="InterPro" id="IPR052027">
    <property type="entry name" value="PspC"/>
</dbReference>